<evidence type="ECO:0000259" key="2">
    <source>
        <dbReference type="Pfam" id="PF00582"/>
    </source>
</evidence>
<evidence type="ECO:0000313" key="3">
    <source>
        <dbReference type="EMBL" id="RDU24299.1"/>
    </source>
</evidence>
<dbReference type="CDD" id="cd00293">
    <property type="entry name" value="USP-like"/>
    <property type="match status" value="1"/>
</dbReference>
<dbReference type="PANTHER" id="PTHR46268">
    <property type="entry name" value="STRESS RESPONSE PROTEIN NHAX"/>
    <property type="match status" value="1"/>
</dbReference>
<accession>A0A371AXL4</accession>
<dbReference type="InterPro" id="IPR014729">
    <property type="entry name" value="Rossmann-like_a/b/a_fold"/>
</dbReference>
<feature type="domain" description="UspA" evidence="2">
    <location>
        <begin position="1"/>
        <end position="150"/>
    </location>
</feature>
<dbReference type="SUPFAM" id="SSF52402">
    <property type="entry name" value="Adenine nucleotide alpha hydrolases-like"/>
    <property type="match status" value="1"/>
</dbReference>
<sequence>MKTIVIPVDGSEFSKKAMEKGKEIASIVDCKIILLSVSTFTFPNFPVESTEYAKSIYDDKNLIATKAKELTKNYLKEGKESFGDLSEKVETVLLEGNPASKILEYLEDNEVDLVIMGSRGVSSSGIHRLLVGSVTTKVLHMAKQPILVIK</sequence>
<dbReference type="Proteomes" id="UP000255036">
    <property type="component" value="Unassembled WGS sequence"/>
</dbReference>
<keyword evidence="4" id="KW-1185">Reference proteome</keyword>
<comment type="similarity">
    <text evidence="1">Belongs to the universal stress protein A family.</text>
</comment>
<dbReference type="PRINTS" id="PR01438">
    <property type="entry name" value="UNVRSLSTRESS"/>
</dbReference>
<dbReference type="InterPro" id="IPR006016">
    <property type="entry name" value="UspA"/>
</dbReference>
<dbReference type="EMBL" id="QRCT01000013">
    <property type="protein sequence ID" value="RDU24299.1"/>
    <property type="molecule type" value="Genomic_DNA"/>
</dbReference>
<dbReference type="Gene3D" id="3.40.50.620">
    <property type="entry name" value="HUPs"/>
    <property type="match status" value="1"/>
</dbReference>
<dbReference type="RefSeq" id="WP_115481043.1">
    <property type="nucleotide sequence ID" value="NZ_QRCT01000013.1"/>
</dbReference>
<organism evidence="3 4">
    <name type="scientific">Anaerosacchariphilus polymeriproducens</name>
    <dbReference type="NCBI Taxonomy" id="1812858"/>
    <lineage>
        <taxon>Bacteria</taxon>
        <taxon>Bacillati</taxon>
        <taxon>Bacillota</taxon>
        <taxon>Clostridia</taxon>
        <taxon>Lachnospirales</taxon>
        <taxon>Lachnospiraceae</taxon>
        <taxon>Anaerosacchariphilus</taxon>
    </lineage>
</organism>
<evidence type="ECO:0000256" key="1">
    <source>
        <dbReference type="ARBA" id="ARBA00008791"/>
    </source>
</evidence>
<proteinExistence type="inferred from homology"/>
<reference evidence="3 4" key="1">
    <citation type="submission" date="2018-07" db="EMBL/GenBank/DDBJ databases">
        <title>Anaerosacharophilus polymeroproducens gen. nov. sp. nov., an anaerobic bacterium isolated from salt field.</title>
        <authorList>
            <person name="Kim W."/>
            <person name="Yang S.-H."/>
            <person name="Oh J."/>
            <person name="Lee J.-H."/>
            <person name="Kwon K.K."/>
        </authorList>
    </citation>
    <scope>NUCLEOTIDE SEQUENCE [LARGE SCALE GENOMIC DNA]</scope>
    <source>
        <strain evidence="3 4">MCWD5</strain>
    </source>
</reference>
<dbReference type="AlphaFoldDB" id="A0A371AXL4"/>
<evidence type="ECO:0000313" key="4">
    <source>
        <dbReference type="Proteomes" id="UP000255036"/>
    </source>
</evidence>
<dbReference type="OrthoDB" id="9794782at2"/>
<name>A0A371AXL4_9FIRM</name>
<dbReference type="InterPro" id="IPR006015">
    <property type="entry name" value="Universal_stress_UspA"/>
</dbReference>
<protein>
    <submittedName>
        <fullName evidence="3">Universal stress protein</fullName>
    </submittedName>
</protein>
<comment type="caution">
    <text evidence="3">The sequence shown here is derived from an EMBL/GenBank/DDBJ whole genome shotgun (WGS) entry which is preliminary data.</text>
</comment>
<gene>
    <name evidence="3" type="ORF">DWV06_04810</name>
</gene>
<dbReference type="PANTHER" id="PTHR46268:SF6">
    <property type="entry name" value="UNIVERSAL STRESS PROTEIN UP12"/>
    <property type="match status" value="1"/>
</dbReference>
<dbReference type="Pfam" id="PF00582">
    <property type="entry name" value="Usp"/>
    <property type="match status" value="1"/>
</dbReference>